<evidence type="ECO:0000256" key="1">
    <source>
        <dbReference type="ARBA" id="ARBA00006803"/>
    </source>
</evidence>
<dbReference type="AlphaFoldDB" id="A0ABD2I9B3"/>
<dbReference type="EMBL" id="JBICBT010001296">
    <property type="protein sequence ID" value="KAL3074552.1"/>
    <property type="molecule type" value="Genomic_DNA"/>
</dbReference>
<feature type="transmembrane region" description="Helical" evidence="2">
    <location>
        <begin position="242"/>
        <end position="264"/>
    </location>
</feature>
<keyword evidence="2" id="KW-0812">Transmembrane</keyword>
<feature type="transmembrane region" description="Helical" evidence="2">
    <location>
        <begin position="156"/>
        <end position="178"/>
    </location>
</feature>
<feature type="transmembrane region" description="Helical" evidence="2">
    <location>
        <begin position="217"/>
        <end position="236"/>
    </location>
</feature>
<feature type="transmembrane region" description="Helical" evidence="2">
    <location>
        <begin position="122"/>
        <end position="144"/>
    </location>
</feature>
<feature type="transmembrane region" description="Helical" evidence="2">
    <location>
        <begin position="46"/>
        <end position="71"/>
    </location>
</feature>
<protein>
    <recommendedName>
        <fullName evidence="5">G protein-coupled receptor</fullName>
    </recommendedName>
</protein>
<proteinExistence type="inferred from homology"/>
<gene>
    <name evidence="3" type="ORF">niasHT_034889</name>
</gene>
<keyword evidence="2" id="KW-0472">Membrane</keyword>
<evidence type="ECO:0008006" key="5">
    <source>
        <dbReference type="Google" id="ProtNLM"/>
    </source>
</evidence>
<organism evidence="3 4">
    <name type="scientific">Heterodera trifolii</name>
    <dbReference type="NCBI Taxonomy" id="157864"/>
    <lineage>
        <taxon>Eukaryota</taxon>
        <taxon>Metazoa</taxon>
        <taxon>Ecdysozoa</taxon>
        <taxon>Nematoda</taxon>
        <taxon>Chromadorea</taxon>
        <taxon>Rhabditida</taxon>
        <taxon>Tylenchina</taxon>
        <taxon>Tylenchomorpha</taxon>
        <taxon>Tylenchoidea</taxon>
        <taxon>Heteroderidae</taxon>
        <taxon>Heteroderinae</taxon>
        <taxon>Heterodera</taxon>
    </lineage>
</organism>
<dbReference type="Proteomes" id="UP001620626">
    <property type="component" value="Unassembled WGS sequence"/>
</dbReference>
<keyword evidence="4" id="KW-1185">Reference proteome</keyword>
<evidence type="ECO:0000256" key="2">
    <source>
        <dbReference type="SAM" id="Phobius"/>
    </source>
</evidence>
<dbReference type="PANTHER" id="PTHR23128:SF132">
    <property type="entry name" value="SERPENTINE RECEPTOR, CLASS E (EPSILON)-RELATED"/>
    <property type="match status" value="1"/>
</dbReference>
<keyword evidence="2" id="KW-1133">Transmembrane helix</keyword>
<sequence>MPTFETFLLFLGGAVELGINLFGIPLSLTNLCVVARTSVIHPNMKAILIFQSLTILTRGICRFIICLFKFILWDPIGAEKMHFFPAIANLYFVGVYSRNVVPHILIVERILATVFVRSYEHWRGYLFTIIWAPIALTVCIYIAFTTSPQSARPLANLITTAVEVLAGSVELAIFMKLCRYNLKIYQKMMQNEGQHSLSLRYQLSENIRIGKQLIPPLSLNLCAIIISAISITWSYFGLPFYYHLFILLANLSSAIGFLIELLIITCHPFLKRDIVQIWRNVIAIFSHCGRRFLPEHRRIGDLQTATAAVFENAAFQHQTAASADVGIAQRDLISGKALIDRSKPDDHFAMLRQAWERRPADKLTKIL</sequence>
<feature type="transmembrane region" description="Helical" evidence="2">
    <location>
        <begin position="6"/>
        <end position="34"/>
    </location>
</feature>
<evidence type="ECO:0000313" key="4">
    <source>
        <dbReference type="Proteomes" id="UP001620626"/>
    </source>
</evidence>
<accession>A0ABD2I9B3</accession>
<name>A0ABD2I9B3_9BILA</name>
<comment type="caution">
    <text evidence="3">The sequence shown here is derived from an EMBL/GenBank/DDBJ whole genome shotgun (WGS) entry which is preliminary data.</text>
</comment>
<dbReference type="InterPro" id="IPR004151">
    <property type="entry name" value="7TM_GPCR_serpentine_rcpt_Sre"/>
</dbReference>
<evidence type="ECO:0000313" key="3">
    <source>
        <dbReference type="EMBL" id="KAL3074552.1"/>
    </source>
</evidence>
<comment type="similarity">
    <text evidence="1">Belongs to the nematode receptor-like protein sre family.</text>
</comment>
<dbReference type="PANTHER" id="PTHR23128">
    <property type="entry name" value="SERPENTINE RECEPTOR, CLASS E (EPSILON)-RELATED"/>
    <property type="match status" value="1"/>
</dbReference>
<reference evidence="3 4" key="1">
    <citation type="submission" date="2024-10" db="EMBL/GenBank/DDBJ databases">
        <authorList>
            <person name="Kim D."/>
        </authorList>
    </citation>
    <scope>NUCLEOTIDE SEQUENCE [LARGE SCALE GENOMIC DNA]</scope>
    <source>
        <strain evidence="3">BH-2024</strain>
    </source>
</reference>
<dbReference type="Pfam" id="PF03125">
    <property type="entry name" value="Sre"/>
    <property type="match status" value="1"/>
</dbReference>